<accession>A0A9Q1GME9</accession>
<evidence type="ECO:0000313" key="2">
    <source>
        <dbReference type="Proteomes" id="UP001153076"/>
    </source>
</evidence>
<reference evidence="1" key="1">
    <citation type="submission" date="2022-04" db="EMBL/GenBank/DDBJ databases">
        <title>Carnegiea gigantea Genome sequencing and assembly v2.</title>
        <authorList>
            <person name="Copetti D."/>
            <person name="Sanderson M.J."/>
            <person name="Burquez A."/>
            <person name="Wojciechowski M.F."/>
        </authorList>
    </citation>
    <scope>NUCLEOTIDE SEQUENCE</scope>
    <source>
        <strain evidence="1">SGP5-SGP5p</strain>
        <tissue evidence="1">Aerial part</tissue>
    </source>
</reference>
<dbReference type="EMBL" id="JAKOGI010001816">
    <property type="protein sequence ID" value="KAJ8423952.1"/>
    <property type="molecule type" value="Genomic_DNA"/>
</dbReference>
<sequence length="158" mass="17468">MELPSEDAENNMDILDAKPNLIECMGESDNVDFKEELAHGSQCFPSIGRIPSFGKDLFDSGSRLDGLQDPPQRGVSFFNDNVVTKEVDKNAAKVFGQSILDKMSRTSFNGHPSLQGDFDSLRAIIFQKCVDATLLQNRVEGLIKQACNFKDLIESYSG</sequence>
<organism evidence="1 2">
    <name type="scientific">Carnegiea gigantea</name>
    <dbReference type="NCBI Taxonomy" id="171969"/>
    <lineage>
        <taxon>Eukaryota</taxon>
        <taxon>Viridiplantae</taxon>
        <taxon>Streptophyta</taxon>
        <taxon>Embryophyta</taxon>
        <taxon>Tracheophyta</taxon>
        <taxon>Spermatophyta</taxon>
        <taxon>Magnoliopsida</taxon>
        <taxon>eudicotyledons</taxon>
        <taxon>Gunneridae</taxon>
        <taxon>Pentapetalae</taxon>
        <taxon>Caryophyllales</taxon>
        <taxon>Cactineae</taxon>
        <taxon>Cactaceae</taxon>
        <taxon>Cactoideae</taxon>
        <taxon>Echinocereeae</taxon>
        <taxon>Carnegiea</taxon>
    </lineage>
</organism>
<protein>
    <submittedName>
        <fullName evidence="1">Uncharacterized protein</fullName>
    </submittedName>
</protein>
<proteinExistence type="predicted"/>
<dbReference type="Proteomes" id="UP001153076">
    <property type="component" value="Unassembled WGS sequence"/>
</dbReference>
<dbReference type="AlphaFoldDB" id="A0A9Q1GME9"/>
<dbReference type="OrthoDB" id="1750307at2759"/>
<evidence type="ECO:0000313" key="1">
    <source>
        <dbReference type="EMBL" id="KAJ8423952.1"/>
    </source>
</evidence>
<gene>
    <name evidence="1" type="ORF">Cgig2_008820</name>
</gene>
<comment type="caution">
    <text evidence="1">The sequence shown here is derived from an EMBL/GenBank/DDBJ whole genome shotgun (WGS) entry which is preliminary data.</text>
</comment>
<keyword evidence="2" id="KW-1185">Reference proteome</keyword>
<name>A0A9Q1GME9_9CARY</name>